<evidence type="ECO:0000256" key="8">
    <source>
        <dbReference type="PIRNR" id="PIRNR006256"/>
    </source>
</evidence>
<dbReference type="InterPro" id="IPR011125">
    <property type="entry name" value="Znf_HypF"/>
</dbReference>
<gene>
    <name evidence="12" type="primary">hypF</name>
    <name evidence="12" type="ordered locus">HRM2_11600</name>
</gene>
<evidence type="ECO:0000313" key="13">
    <source>
        <dbReference type="Proteomes" id="UP000000442"/>
    </source>
</evidence>
<evidence type="ECO:0000313" key="12">
    <source>
        <dbReference type="EMBL" id="ACN14272.1"/>
    </source>
</evidence>
<keyword evidence="5" id="KW-0863">Zinc-finger</keyword>
<dbReference type="GO" id="GO:0003725">
    <property type="term" value="F:double-stranded RNA binding"/>
    <property type="evidence" value="ECO:0007669"/>
    <property type="project" value="InterPro"/>
</dbReference>
<dbReference type="NCBIfam" id="TIGR00143">
    <property type="entry name" value="hypF"/>
    <property type="match status" value="1"/>
</dbReference>
<dbReference type="InterPro" id="IPR017945">
    <property type="entry name" value="DHBP_synth_RibB-like_a/b_dom"/>
</dbReference>
<feature type="domain" description="YrdC-like" evidence="11">
    <location>
        <begin position="167"/>
        <end position="356"/>
    </location>
</feature>
<evidence type="ECO:0000256" key="3">
    <source>
        <dbReference type="ARBA" id="ARBA00022598"/>
    </source>
</evidence>
<evidence type="ECO:0000256" key="7">
    <source>
        <dbReference type="ARBA" id="ARBA00048220"/>
    </source>
</evidence>
<comment type="similarity">
    <text evidence="2 8">Belongs to the carbamoyltransferase HypF family.</text>
</comment>
<keyword evidence="3" id="KW-0436">Ligase</keyword>
<evidence type="ECO:0000259" key="10">
    <source>
        <dbReference type="PROSITE" id="PS51160"/>
    </source>
</evidence>
<feature type="domain" description="Acylphosphatase-like" evidence="10">
    <location>
        <begin position="1"/>
        <end position="56"/>
    </location>
</feature>
<dbReference type="Gene3D" id="3.90.870.50">
    <property type="match status" value="1"/>
</dbReference>
<dbReference type="Gene3D" id="3.30.420.40">
    <property type="match status" value="1"/>
</dbReference>
<dbReference type="EMBL" id="CP001087">
    <property type="protein sequence ID" value="ACN14272.1"/>
    <property type="molecule type" value="Genomic_DNA"/>
</dbReference>
<dbReference type="Gene3D" id="3.30.110.120">
    <property type="match status" value="1"/>
</dbReference>
<dbReference type="SUPFAM" id="SSF54975">
    <property type="entry name" value="Acylphosphatase/BLUF domain-like"/>
    <property type="match status" value="1"/>
</dbReference>
<dbReference type="PIRSF" id="PIRSF006256">
    <property type="entry name" value="CMPcnvr_hdrg_mat"/>
    <property type="match status" value="1"/>
</dbReference>
<dbReference type="Proteomes" id="UP000000442">
    <property type="component" value="Chromosome"/>
</dbReference>
<dbReference type="Pfam" id="PF17788">
    <property type="entry name" value="HypF_C"/>
    <property type="match status" value="1"/>
</dbReference>
<sequence>MLNTAQGVTLILEGDPDNIAPCCKKIKESGPPLAIVSTVNVEPTGVRGYDDFRIITSASSNQPRSALISPDVSVCQACLDEMNDPTNRRHGYPFINCTNCGPRYTIIKDLPYDRAKTSMAEFTMCPDCQAEYDDPLNRRFHAQPNACEVCGPHVWLTDNRGVVLLNKGAITAAGEHLNQGAIVAVKGLGGFHLGVNAFDEAAVMALRTRKNRPHKPFALMARDLETLRKYTKVTQPEEALLTAFHRPIVLLEKYKCTDPGGRPLASGLAPGNRRLGIMLPYTPLHHLLFETGPEMLVMTSGNRSGQPLSIDNDDALSAFAHIADFFLLHNREIYFRADDSIVQYQKGTRFLRRSRGYAPLPVSLKHRIPQVLACGGGLKSTVCLVKENRAFLSQHIGDLDDEKSFEFYKKSVDHLKTILDIRPGIVAHDLHPGYMSTTYARALKGVETIGVQHHHAHAAACMAENGLDEPVVAVTLDGTGLGTDNTIWGGEILTCTLDRFERRAHLLSVPMPGGDKAATEPWRMGISWLYHCLGPGVADLDTPLVRTIDPEKIAFLIQMMDRRINCPMTSSCGRLFDAVAAILGLGHHVTFESQAAMALEALSTAEDDKGYKIDIQTDETGMLVMDFSRAILGIVDDLALGLSIPNLGSKFHNTVVDSFVRSAARVGEQAHITTAVLSGGVFNNRIILRKMTDGLRDLGFTVYSHTRVPCGDGGISLGQAVVAGAIKRIKEEF</sequence>
<dbReference type="Pfam" id="PF22521">
    <property type="entry name" value="HypF_C_2"/>
    <property type="match status" value="1"/>
</dbReference>
<dbReference type="KEGG" id="dat:HRM2_11600"/>
<dbReference type="GO" id="GO:0051604">
    <property type="term" value="P:protein maturation"/>
    <property type="evidence" value="ECO:0007669"/>
    <property type="project" value="TreeGrafter"/>
</dbReference>
<dbReference type="GO" id="GO:0008270">
    <property type="term" value="F:zinc ion binding"/>
    <property type="evidence" value="ECO:0007669"/>
    <property type="project" value="UniProtKB-KW"/>
</dbReference>
<comment type="pathway">
    <text evidence="1">Protein modification; [NiFe] hydrogenase maturation.</text>
</comment>
<dbReference type="PANTHER" id="PTHR42959">
    <property type="entry name" value="CARBAMOYLTRANSFERASE"/>
    <property type="match status" value="1"/>
</dbReference>
<evidence type="ECO:0000256" key="2">
    <source>
        <dbReference type="ARBA" id="ARBA00008097"/>
    </source>
</evidence>
<protein>
    <recommendedName>
        <fullName evidence="8">Carbamoyltransferase</fullName>
        <ecNumber evidence="8">6.2.-.-</ecNumber>
    </recommendedName>
</protein>
<dbReference type="EC" id="6.2.-.-" evidence="8"/>
<name>C0QLW6_DESAH</name>
<dbReference type="FunFam" id="3.30.420.40:FF:000124">
    <property type="entry name" value="Carbamoyltransferase HypF"/>
    <property type="match status" value="1"/>
</dbReference>
<dbReference type="InterPro" id="IPR001792">
    <property type="entry name" value="Acylphosphatase-like_dom"/>
</dbReference>
<dbReference type="eggNOG" id="COG0068">
    <property type="taxonomic scope" value="Bacteria"/>
</dbReference>
<dbReference type="PROSITE" id="PS51160">
    <property type="entry name" value="ACYLPHOSPHATASE_3"/>
    <property type="match status" value="1"/>
</dbReference>
<dbReference type="InterPro" id="IPR004421">
    <property type="entry name" value="Carbamoyltransferase_HypF"/>
</dbReference>
<dbReference type="UniPathway" id="UPA00335"/>
<dbReference type="GO" id="GO:0016874">
    <property type="term" value="F:ligase activity"/>
    <property type="evidence" value="ECO:0007669"/>
    <property type="project" value="UniProtKB-UniRule"/>
</dbReference>
<evidence type="ECO:0000256" key="6">
    <source>
        <dbReference type="ARBA" id="ARBA00022833"/>
    </source>
</evidence>
<accession>C0QLW6</accession>
<dbReference type="HOGENOM" id="CLU_009164_0_0_7"/>
<evidence type="ECO:0000259" key="11">
    <source>
        <dbReference type="PROSITE" id="PS51163"/>
    </source>
</evidence>
<reference evidence="12 13" key="1">
    <citation type="journal article" date="2009" name="Environ. Microbiol.">
        <title>Genome sequence of Desulfobacterium autotrophicum HRM2, a marine sulfate reducer oxidizing organic carbon completely to carbon dioxide.</title>
        <authorList>
            <person name="Strittmatter A.W."/>
            <person name="Liesegang H."/>
            <person name="Rabus R."/>
            <person name="Decker I."/>
            <person name="Amann J."/>
            <person name="Andres S."/>
            <person name="Henne A."/>
            <person name="Fricke W.F."/>
            <person name="Martinez-Arias R."/>
            <person name="Bartels D."/>
            <person name="Goesmann A."/>
            <person name="Krause L."/>
            <person name="Puehler A."/>
            <person name="Klenk H.P."/>
            <person name="Richter M."/>
            <person name="Schuler M."/>
            <person name="Gloeckner F.O."/>
            <person name="Meyerdierks A."/>
            <person name="Gottschalk G."/>
            <person name="Amann R."/>
        </authorList>
    </citation>
    <scope>NUCLEOTIDE SEQUENCE [LARGE SCALE GENOMIC DNA]</scope>
    <source>
        <strain evidence="13">ATCC 43914 / DSM 3382 / HRM2</strain>
    </source>
</reference>
<evidence type="ECO:0000256" key="1">
    <source>
        <dbReference type="ARBA" id="ARBA00004711"/>
    </source>
</evidence>
<dbReference type="AlphaFoldDB" id="C0QLW6"/>
<dbReference type="InterPro" id="IPR006070">
    <property type="entry name" value="Sua5-like_dom"/>
</dbReference>
<evidence type="ECO:0000256" key="5">
    <source>
        <dbReference type="ARBA" id="ARBA00022771"/>
    </source>
</evidence>
<dbReference type="Pfam" id="PF07503">
    <property type="entry name" value="zf-HYPF"/>
    <property type="match status" value="2"/>
</dbReference>
<evidence type="ECO:0000256" key="4">
    <source>
        <dbReference type="ARBA" id="ARBA00022723"/>
    </source>
</evidence>
<dbReference type="Gene3D" id="3.30.420.360">
    <property type="match status" value="1"/>
</dbReference>
<dbReference type="PROSITE" id="PS51163">
    <property type="entry name" value="YRDC"/>
    <property type="match status" value="1"/>
</dbReference>
<evidence type="ECO:0000256" key="9">
    <source>
        <dbReference type="PROSITE-ProRule" id="PRU00520"/>
    </source>
</evidence>
<keyword evidence="13" id="KW-1185">Reference proteome</keyword>
<dbReference type="InterPro" id="IPR055128">
    <property type="entry name" value="HypF_C_2"/>
</dbReference>
<dbReference type="InterPro" id="IPR036046">
    <property type="entry name" value="Acylphosphatase-like_dom_sf"/>
</dbReference>
<organism evidence="12 13">
    <name type="scientific">Desulforapulum autotrophicum (strain ATCC 43914 / DSM 3382 / VKM B-1955 / HRM2)</name>
    <name type="common">Desulfobacterium autotrophicum</name>
    <dbReference type="NCBI Taxonomy" id="177437"/>
    <lineage>
        <taxon>Bacteria</taxon>
        <taxon>Pseudomonadati</taxon>
        <taxon>Thermodesulfobacteriota</taxon>
        <taxon>Desulfobacteria</taxon>
        <taxon>Desulfobacterales</taxon>
        <taxon>Desulfobacteraceae</taxon>
        <taxon>Desulforapulum</taxon>
    </lineage>
</organism>
<comment type="catalytic activity">
    <reaction evidence="7">
        <text>C-terminal L-cysteinyl-[HypE protein] + carbamoyl phosphate + ATP + H2O = C-terminal S-carboxamide-L-cysteinyl-[HypE protein] + AMP + phosphate + diphosphate + H(+)</text>
        <dbReference type="Rhea" id="RHEA:55636"/>
        <dbReference type="Rhea" id="RHEA-COMP:14247"/>
        <dbReference type="Rhea" id="RHEA-COMP:14392"/>
        <dbReference type="ChEBI" id="CHEBI:15377"/>
        <dbReference type="ChEBI" id="CHEBI:15378"/>
        <dbReference type="ChEBI" id="CHEBI:30616"/>
        <dbReference type="ChEBI" id="CHEBI:33019"/>
        <dbReference type="ChEBI" id="CHEBI:43474"/>
        <dbReference type="ChEBI" id="CHEBI:58228"/>
        <dbReference type="ChEBI" id="CHEBI:76913"/>
        <dbReference type="ChEBI" id="CHEBI:139126"/>
        <dbReference type="ChEBI" id="CHEBI:456215"/>
    </reaction>
</comment>
<dbReference type="InterPro" id="IPR051060">
    <property type="entry name" value="Carbamoyltrans_HypF-like"/>
</dbReference>
<dbReference type="STRING" id="177437.HRM2_11600"/>
<dbReference type="PANTHER" id="PTHR42959:SF1">
    <property type="entry name" value="CARBAMOYLTRANSFERASE HYPF"/>
    <property type="match status" value="1"/>
</dbReference>
<comment type="caution">
    <text evidence="9">Lacks conserved residue(s) required for the propagation of feature annotation.</text>
</comment>
<dbReference type="GO" id="GO:0016743">
    <property type="term" value="F:carboxyl- or carbamoyltransferase activity"/>
    <property type="evidence" value="ECO:0007669"/>
    <property type="project" value="UniProtKB-UniRule"/>
</dbReference>
<keyword evidence="4" id="KW-0479">Metal-binding</keyword>
<dbReference type="InterPro" id="IPR041440">
    <property type="entry name" value="HypF_C"/>
</dbReference>
<proteinExistence type="inferred from homology"/>
<dbReference type="SUPFAM" id="SSF55821">
    <property type="entry name" value="YrdC/RibB"/>
    <property type="match status" value="1"/>
</dbReference>
<keyword evidence="6" id="KW-0862">Zinc</keyword>
<dbReference type="Pfam" id="PF01300">
    <property type="entry name" value="Sua5_yciO_yrdC"/>
    <property type="match status" value="1"/>
</dbReference>